<accession>H0ET11</accession>
<keyword evidence="2" id="KW-1185">Reference proteome</keyword>
<evidence type="ECO:0000313" key="1">
    <source>
        <dbReference type="EMBL" id="EHK98282.1"/>
    </source>
</evidence>
<dbReference type="AlphaFoldDB" id="H0ET11"/>
<sequence length="61" mass="6876">MLALKLLRGIAVLYGGSSRSCKDQNQRVKKINTLPSAFGFDDQLGGVAIWLERVEHDCRYH</sequence>
<name>H0ET11_GLAL7</name>
<gene>
    <name evidence="1" type="ORF">M7I_5864</name>
</gene>
<reference evidence="1 2" key="1">
    <citation type="journal article" date="2012" name="Eukaryot. Cell">
        <title>Genome sequence of the fungus Glarea lozoyensis: the first genome sequence of a species from the Helotiaceae family.</title>
        <authorList>
            <person name="Youssar L."/>
            <person name="Gruening B.A."/>
            <person name="Erxleben A."/>
            <person name="Guenther S."/>
            <person name="Huettel W."/>
        </authorList>
    </citation>
    <scope>NUCLEOTIDE SEQUENCE [LARGE SCALE GENOMIC DNA]</scope>
    <source>
        <strain evidence="2">ATCC 74030 / MF5533</strain>
    </source>
</reference>
<comment type="caution">
    <text evidence="1">The sequence shown here is derived from an EMBL/GenBank/DDBJ whole genome shotgun (WGS) entry which is preliminary data.</text>
</comment>
<dbReference type="Proteomes" id="UP000005446">
    <property type="component" value="Unassembled WGS sequence"/>
</dbReference>
<dbReference type="EMBL" id="AGUE01000158">
    <property type="protein sequence ID" value="EHK98282.1"/>
    <property type="molecule type" value="Genomic_DNA"/>
</dbReference>
<organism evidence="1 2">
    <name type="scientific">Glarea lozoyensis (strain ATCC 74030 / MF5533)</name>
    <dbReference type="NCBI Taxonomy" id="1104152"/>
    <lineage>
        <taxon>Eukaryota</taxon>
        <taxon>Fungi</taxon>
        <taxon>Dikarya</taxon>
        <taxon>Ascomycota</taxon>
        <taxon>Pezizomycotina</taxon>
        <taxon>Leotiomycetes</taxon>
        <taxon>Helotiales</taxon>
        <taxon>Helotiaceae</taxon>
        <taxon>Glarea</taxon>
    </lineage>
</organism>
<protein>
    <submittedName>
        <fullName evidence="1">Uncharacterized protein</fullName>
    </submittedName>
</protein>
<dbReference type="HOGENOM" id="CLU_2922807_0_0_1"/>
<dbReference type="InParanoid" id="H0ET11"/>
<evidence type="ECO:0000313" key="2">
    <source>
        <dbReference type="Proteomes" id="UP000005446"/>
    </source>
</evidence>
<proteinExistence type="predicted"/>